<dbReference type="OrthoDB" id="5187953at2"/>
<reference evidence="2 3" key="1">
    <citation type="submission" date="2019-01" db="EMBL/GenBank/DDBJ databases">
        <title>Ktedonosporobacter rubrisoli SCAWS-G2.</title>
        <authorList>
            <person name="Huang Y."/>
            <person name="Yan B."/>
        </authorList>
    </citation>
    <scope>NUCLEOTIDE SEQUENCE [LARGE SCALE GENOMIC DNA]</scope>
    <source>
        <strain evidence="2 3">SCAWS-G2</strain>
    </source>
</reference>
<dbReference type="KEGG" id="kbs:EPA93_12110"/>
<dbReference type="Gene3D" id="2.40.33.20">
    <property type="entry name" value="PK beta-barrel domain-like"/>
    <property type="match status" value="1"/>
</dbReference>
<evidence type="ECO:0000313" key="2">
    <source>
        <dbReference type="EMBL" id="QBD76707.1"/>
    </source>
</evidence>
<dbReference type="Proteomes" id="UP000290365">
    <property type="component" value="Chromosome"/>
</dbReference>
<protein>
    <recommendedName>
        <fullName evidence="1">MOSC domain-containing protein</fullName>
    </recommendedName>
</protein>
<dbReference type="GO" id="GO:0030151">
    <property type="term" value="F:molybdenum ion binding"/>
    <property type="evidence" value="ECO:0007669"/>
    <property type="project" value="InterPro"/>
</dbReference>
<accession>A0A4P6JN31</accession>
<dbReference type="RefSeq" id="WP_129887746.1">
    <property type="nucleotide sequence ID" value="NZ_CP035758.1"/>
</dbReference>
<keyword evidence="3" id="KW-1185">Reference proteome</keyword>
<sequence>MREIGQIIRVQIQPLPIKHGHPQRYDPARLLVVDRLCLTSKGVVGITSADEEVMDVHHAQHSQSRYRGNNAISIGFTSHYDILRAQFGKHMFDGCAGENILIQTGAYYTLADLGQALAIQNAYTGEFVYLTQPAATEPCVLFCRFALHPWLPHPRDQIKRTLQFLRHGRRGFYAHVAPTTGQEVIGPGDRVYVLENDELLQAGVEKERLKKHPVPS</sequence>
<proteinExistence type="predicted"/>
<evidence type="ECO:0000259" key="1">
    <source>
        <dbReference type="Pfam" id="PF03473"/>
    </source>
</evidence>
<evidence type="ECO:0000313" key="3">
    <source>
        <dbReference type="Proteomes" id="UP000290365"/>
    </source>
</evidence>
<dbReference type="InterPro" id="IPR005302">
    <property type="entry name" value="MoCF_Sase_C"/>
</dbReference>
<dbReference type="GO" id="GO:0030170">
    <property type="term" value="F:pyridoxal phosphate binding"/>
    <property type="evidence" value="ECO:0007669"/>
    <property type="project" value="InterPro"/>
</dbReference>
<gene>
    <name evidence="2" type="ORF">EPA93_12110</name>
</gene>
<dbReference type="AlphaFoldDB" id="A0A4P6JN31"/>
<dbReference type="EMBL" id="CP035758">
    <property type="protein sequence ID" value="QBD76707.1"/>
    <property type="molecule type" value="Genomic_DNA"/>
</dbReference>
<feature type="domain" description="MOSC" evidence="1">
    <location>
        <begin position="69"/>
        <end position="192"/>
    </location>
</feature>
<name>A0A4P6JN31_KTERU</name>
<dbReference type="GO" id="GO:0003824">
    <property type="term" value="F:catalytic activity"/>
    <property type="evidence" value="ECO:0007669"/>
    <property type="project" value="InterPro"/>
</dbReference>
<dbReference type="Pfam" id="PF03473">
    <property type="entry name" value="MOSC"/>
    <property type="match status" value="1"/>
</dbReference>
<organism evidence="2 3">
    <name type="scientific">Ktedonosporobacter rubrisoli</name>
    <dbReference type="NCBI Taxonomy" id="2509675"/>
    <lineage>
        <taxon>Bacteria</taxon>
        <taxon>Bacillati</taxon>
        <taxon>Chloroflexota</taxon>
        <taxon>Ktedonobacteria</taxon>
        <taxon>Ktedonobacterales</taxon>
        <taxon>Ktedonosporobacteraceae</taxon>
        <taxon>Ktedonosporobacter</taxon>
    </lineage>
</organism>